<accession>T1K223</accession>
<evidence type="ECO:0000256" key="3">
    <source>
        <dbReference type="ARBA" id="ARBA00011738"/>
    </source>
</evidence>
<evidence type="ECO:0000256" key="5">
    <source>
        <dbReference type="ARBA" id="ARBA00022679"/>
    </source>
</evidence>
<dbReference type="AlphaFoldDB" id="T1K223"/>
<dbReference type="GO" id="GO:0030170">
    <property type="term" value="F:pyridoxal phosphate binding"/>
    <property type="evidence" value="ECO:0007669"/>
    <property type="project" value="InterPro"/>
</dbReference>
<dbReference type="FunFam" id="3.90.1150.10:FF:000021">
    <property type="entry name" value="Kynurenine--oxoglutarate transaminase 3"/>
    <property type="match status" value="1"/>
</dbReference>
<dbReference type="Gene3D" id="3.40.640.10">
    <property type="entry name" value="Type I PLP-dependent aspartate aminotransferase-like (Major domain)"/>
    <property type="match status" value="1"/>
</dbReference>
<sequence>MLIERPVDPNNHVLVTVGAYEALYCSIMAWVNPGDEVIIIEPFFDCYKPMVELAGGKPVFIPLRPPTNTSYVISSGDWKLDMTELEHKFSNKTKMIIVNTPHNPLGKVFTREELTQIADLCKKYNVIALMDEVYEWIIFNGKQHVRMASFPDMWDRTITVGSAGKTFSLTGWKIGWAYGSEKMIRPLQLIHQNSIYVCATPLQEAIARGFETEIANYGTNKSYWKELSDDLQEKRDEMVQVLTAANMNPTIPEGGYFLLADFSELANRVNYSSITDGTKDYRFTKWLIIEKKLQGIPPSVFYSEDHQKLVENFIRFCFFKKPETLAKAGEIIKKL</sequence>
<dbReference type="Pfam" id="PF00155">
    <property type="entry name" value="Aminotran_1_2"/>
    <property type="match status" value="1"/>
</dbReference>
<dbReference type="InterPro" id="IPR051326">
    <property type="entry name" value="Kynurenine-oxoglutarate_AT"/>
</dbReference>
<evidence type="ECO:0000256" key="4">
    <source>
        <dbReference type="ARBA" id="ARBA00022576"/>
    </source>
</evidence>
<keyword evidence="4" id="KW-0032">Aminotransferase</keyword>
<comment type="subunit">
    <text evidence="3">Homodimer.</text>
</comment>
<dbReference type="PANTHER" id="PTHR43807">
    <property type="entry name" value="FI04487P"/>
    <property type="match status" value="1"/>
</dbReference>
<keyword evidence="6" id="KW-0663">Pyridoxal phosphate</keyword>
<dbReference type="InterPro" id="IPR015422">
    <property type="entry name" value="PyrdxlP-dep_Trfase_small"/>
</dbReference>
<dbReference type="InterPro" id="IPR015424">
    <property type="entry name" value="PyrdxlP-dep_Trfase"/>
</dbReference>
<dbReference type="HOGENOM" id="CLU_017584_4_0_1"/>
<dbReference type="Gene3D" id="3.90.1150.10">
    <property type="entry name" value="Aspartate Aminotransferase, domain 1"/>
    <property type="match status" value="1"/>
</dbReference>
<evidence type="ECO:0000313" key="9">
    <source>
        <dbReference type="EnsemblMetazoa" id="tetur04g03470.1"/>
    </source>
</evidence>
<dbReference type="PANTHER" id="PTHR43807:SF20">
    <property type="entry name" value="FI04487P"/>
    <property type="match status" value="1"/>
</dbReference>
<comment type="similarity">
    <text evidence="2">Belongs to the class-I pyridoxal-phosphate-dependent aminotransferase family.</text>
</comment>
<dbReference type="SUPFAM" id="SSF53383">
    <property type="entry name" value="PLP-dependent transferases"/>
    <property type="match status" value="1"/>
</dbReference>
<dbReference type="FunFam" id="3.40.640.10:FF:000024">
    <property type="entry name" value="Kynurenine--oxoglutarate transaminase 3"/>
    <property type="match status" value="1"/>
</dbReference>
<dbReference type="InterPro" id="IPR015421">
    <property type="entry name" value="PyrdxlP-dep_Trfase_major"/>
</dbReference>
<evidence type="ECO:0000256" key="1">
    <source>
        <dbReference type="ARBA" id="ARBA00001933"/>
    </source>
</evidence>
<name>T1K223_TETUR</name>
<dbReference type="GO" id="GO:0070189">
    <property type="term" value="P:kynurenine metabolic process"/>
    <property type="evidence" value="ECO:0007669"/>
    <property type="project" value="UniProtKB-ARBA"/>
</dbReference>
<dbReference type="STRING" id="32264.T1K223"/>
<reference evidence="9" key="2">
    <citation type="submission" date="2015-06" db="UniProtKB">
        <authorList>
            <consortium name="EnsemblMetazoa"/>
        </authorList>
    </citation>
    <scope>IDENTIFICATION</scope>
</reference>
<keyword evidence="5" id="KW-0808">Transferase</keyword>
<comment type="pathway">
    <text evidence="7">Amino-acid degradation; L-kynurenine degradation; kynurenate from L-kynurenine: step 1/2.</text>
</comment>
<proteinExistence type="inferred from homology"/>
<dbReference type="EMBL" id="CAEY01001358">
    <property type="status" value="NOT_ANNOTATED_CDS"/>
    <property type="molecule type" value="Genomic_DNA"/>
</dbReference>
<comment type="cofactor">
    <cofactor evidence="1">
        <name>pyridoxal 5'-phosphate</name>
        <dbReference type="ChEBI" id="CHEBI:597326"/>
    </cofactor>
</comment>
<evidence type="ECO:0000313" key="10">
    <source>
        <dbReference type="Proteomes" id="UP000015104"/>
    </source>
</evidence>
<dbReference type="Proteomes" id="UP000015104">
    <property type="component" value="Unassembled WGS sequence"/>
</dbReference>
<evidence type="ECO:0000259" key="8">
    <source>
        <dbReference type="Pfam" id="PF00155"/>
    </source>
</evidence>
<dbReference type="CDD" id="cd00609">
    <property type="entry name" value="AAT_like"/>
    <property type="match status" value="1"/>
</dbReference>
<dbReference type="EnsemblMetazoa" id="tetur04g03470.1">
    <property type="protein sequence ID" value="tetur04g03470.1"/>
    <property type="gene ID" value="tetur04g03470"/>
</dbReference>
<organism evidence="9 10">
    <name type="scientific">Tetranychus urticae</name>
    <name type="common">Two-spotted spider mite</name>
    <dbReference type="NCBI Taxonomy" id="32264"/>
    <lineage>
        <taxon>Eukaryota</taxon>
        <taxon>Metazoa</taxon>
        <taxon>Ecdysozoa</taxon>
        <taxon>Arthropoda</taxon>
        <taxon>Chelicerata</taxon>
        <taxon>Arachnida</taxon>
        <taxon>Acari</taxon>
        <taxon>Acariformes</taxon>
        <taxon>Trombidiformes</taxon>
        <taxon>Prostigmata</taxon>
        <taxon>Eleutherengona</taxon>
        <taxon>Raphignathae</taxon>
        <taxon>Tetranychoidea</taxon>
        <taxon>Tetranychidae</taxon>
        <taxon>Tetranychus</taxon>
    </lineage>
</organism>
<dbReference type="eggNOG" id="KOG0257">
    <property type="taxonomic scope" value="Eukaryota"/>
</dbReference>
<evidence type="ECO:0000256" key="2">
    <source>
        <dbReference type="ARBA" id="ARBA00007441"/>
    </source>
</evidence>
<keyword evidence="10" id="KW-1185">Reference proteome</keyword>
<dbReference type="InterPro" id="IPR004839">
    <property type="entry name" value="Aminotransferase_I/II_large"/>
</dbReference>
<dbReference type="GO" id="GO:0005739">
    <property type="term" value="C:mitochondrion"/>
    <property type="evidence" value="ECO:0007669"/>
    <property type="project" value="TreeGrafter"/>
</dbReference>
<evidence type="ECO:0000256" key="6">
    <source>
        <dbReference type="ARBA" id="ARBA00022898"/>
    </source>
</evidence>
<feature type="domain" description="Aminotransferase class I/classII large" evidence="8">
    <location>
        <begin position="7"/>
        <end position="328"/>
    </location>
</feature>
<dbReference type="GO" id="GO:0016212">
    <property type="term" value="F:kynurenine-oxoglutarate transaminase activity"/>
    <property type="evidence" value="ECO:0007669"/>
    <property type="project" value="TreeGrafter"/>
</dbReference>
<protein>
    <recommendedName>
        <fullName evidence="8">Aminotransferase class I/classII large domain-containing protein</fullName>
    </recommendedName>
</protein>
<evidence type="ECO:0000256" key="7">
    <source>
        <dbReference type="ARBA" id="ARBA00024016"/>
    </source>
</evidence>
<reference evidence="10" key="1">
    <citation type="submission" date="2011-08" db="EMBL/GenBank/DDBJ databases">
        <authorList>
            <person name="Rombauts S."/>
        </authorList>
    </citation>
    <scope>NUCLEOTIDE SEQUENCE</scope>
    <source>
        <strain evidence="10">London</strain>
    </source>
</reference>